<protein>
    <submittedName>
        <fullName evidence="2">GNAT family N-acetyltransferase</fullName>
    </submittedName>
</protein>
<gene>
    <name evidence="2" type="ORF">FM037_16255</name>
</gene>
<evidence type="ECO:0000313" key="3">
    <source>
        <dbReference type="Proteomes" id="UP000315947"/>
    </source>
</evidence>
<dbReference type="Pfam" id="PF13302">
    <property type="entry name" value="Acetyltransf_3"/>
    <property type="match status" value="1"/>
</dbReference>
<proteinExistence type="predicted"/>
<reference evidence="2 3" key="1">
    <citation type="submission" date="2019-07" db="EMBL/GenBank/DDBJ databases">
        <title>Shewanella sp. YLB-06 whole genomic sequence.</title>
        <authorList>
            <person name="Yu L."/>
        </authorList>
    </citation>
    <scope>NUCLEOTIDE SEQUENCE [LARGE SCALE GENOMIC DNA]</scope>
    <source>
        <strain evidence="2 3">YLB-06</strain>
    </source>
</reference>
<dbReference type="InterPro" id="IPR051531">
    <property type="entry name" value="N-acetyltransferase"/>
</dbReference>
<evidence type="ECO:0000313" key="2">
    <source>
        <dbReference type="EMBL" id="QDO84472.1"/>
    </source>
</evidence>
<dbReference type="PANTHER" id="PTHR43792">
    <property type="entry name" value="GNAT FAMILY, PUTATIVE (AFU_ORTHOLOGUE AFUA_3G00765)-RELATED-RELATED"/>
    <property type="match status" value="1"/>
</dbReference>
<dbReference type="RefSeq" id="WP_144046831.1">
    <property type="nucleotide sequence ID" value="NZ_CP041614.1"/>
</dbReference>
<feature type="domain" description="N-acetyltransferase" evidence="1">
    <location>
        <begin position="8"/>
        <end position="172"/>
    </location>
</feature>
<name>A0ABX5X1Z3_9GAMM</name>
<dbReference type="SUPFAM" id="SSF55729">
    <property type="entry name" value="Acyl-CoA N-acyltransferases (Nat)"/>
    <property type="match status" value="1"/>
</dbReference>
<dbReference type="Proteomes" id="UP000315947">
    <property type="component" value="Chromosome"/>
</dbReference>
<evidence type="ECO:0000259" key="1">
    <source>
        <dbReference type="PROSITE" id="PS51186"/>
    </source>
</evidence>
<dbReference type="InterPro" id="IPR000182">
    <property type="entry name" value="GNAT_dom"/>
</dbReference>
<keyword evidence="3" id="KW-1185">Reference proteome</keyword>
<dbReference type="InterPro" id="IPR016181">
    <property type="entry name" value="Acyl_CoA_acyltransferase"/>
</dbReference>
<dbReference type="EMBL" id="CP041614">
    <property type="protein sequence ID" value="QDO84472.1"/>
    <property type="molecule type" value="Genomic_DNA"/>
</dbReference>
<dbReference type="Gene3D" id="3.40.630.30">
    <property type="match status" value="1"/>
</dbReference>
<organism evidence="2 3">
    <name type="scientific">Shewanella psychropiezotolerans</name>
    <dbReference type="NCBI Taxonomy" id="2593655"/>
    <lineage>
        <taxon>Bacteria</taxon>
        <taxon>Pseudomonadati</taxon>
        <taxon>Pseudomonadota</taxon>
        <taxon>Gammaproteobacteria</taxon>
        <taxon>Alteromonadales</taxon>
        <taxon>Shewanellaceae</taxon>
        <taxon>Shewanella</taxon>
    </lineage>
</organism>
<dbReference type="PROSITE" id="PS51186">
    <property type="entry name" value="GNAT"/>
    <property type="match status" value="1"/>
</dbReference>
<sequence>MQLSSKRITLSPFDETDKVLFIEFFMCPKTMKHIYAPFTYEEAVAAFEIKSQPWTIKSNCWLSFSISALDSGEKLGHLGLKITNHEAKIAEIGYMIKQSAQGKGFAAEALDLVKDYGFDVLQLNKLTATCSAHNTGSFKLLEKLGFIREGCLQQNSIINNRYVDDYVYGLCK</sequence>
<accession>A0ABX5X1Z3</accession>